<evidence type="ECO:0000259" key="2">
    <source>
        <dbReference type="Pfam" id="PF04432"/>
    </source>
</evidence>
<dbReference type="Proteomes" id="UP001597115">
    <property type="component" value="Unassembled WGS sequence"/>
</dbReference>
<feature type="domain" description="Coenzyme F420 hydrogenase/dehydrogenase beta subunit N-terminal" evidence="1">
    <location>
        <begin position="90"/>
        <end position="168"/>
    </location>
</feature>
<organism evidence="3 4">
    <name type="scientific">Sphingomonas tabacisoli</name>
    <dbReference type="NCBI Taxonomy" id="2249466"/>
    <lineage>
        <taxon>Bacteria</taxon>
        <taxon>Pseudomonadati</taxon>
        <taxon>Pseudomonadota</taxon>
        <taxon>Alphaproteobacteria</taxon>
        <taxon>Sphingomonadales</taxon>
        <taxon>Sphingomonadaceae</taxon>
        <taxon>Sphingomonas</taxon>
    </lineage>
</organism>
<dbReference type="Pfam" id="PF04432">
    <property type="entry name" value="FrhB_FdhB_C"/>
    <property type="match status" value="1"/>
</dbReference>
<evidence type="ECO:0000313" key="4">
    <source>
        <dbReference type="Proteomes" id="UP001597115"/>
    </source>
</evidence>
<dbReference type="RefSeq" id="WP_380888207.1">
    <property type="nucleotide sequence ID" value="NZ_JBHUDY010000001.1"/>
</dbReference>
<evidence type="ECO:0000313" key="3">
    <source>
        <dbReference type="EMBL" id="MFD1611622.1"/>
    </source>
</evidence>
<gene>
    <name evidence="3" type="ORF">ACFSCW_07405</name>
</gene>
<dbReference type="InterPro" id="IPR045220">
    <property type="entry name" value="FRHB/FDHB/HCAR-like"/>
</dbReference>
<dbReference type="InterPro" id="IPR007525">
    <property type="entry name" value="FrhB_FdhB_C"/>
</dbReference>
<feature type="domain" description="Coenzyme F420 hydrogenase/dehydrogenase beta subunit C-terminal" evidence="2">
    <location>
        <begin position="177"/>
        <end position="346"/>
    </location>
</feature>
<protein>
    <submittedName>
        <fullName evidence="3">Coenzyme F420 hydrogenase/dehydrogenase, beta subunit C-terminal domain</fullName>
    </submittedName>
</protein>
<dbReference type="PANTHER" id="PTHR31332">
    <property type="entry name" value="7-HYDROXYMETHYL CHLOROPHYLL A REDUCTASE, CHLOROPLASTIC"/>
    <property type="match status" value="1"/>
</dbReference>
<sequence length="461" mass="51126">MAEAALSPRQIDQAGLCIGCGACAAGREAMAWDRFGQLKPAGAWTGQASESFARICPFSPAARDETEIADARFPDARLRDPRIGAYEAAYVGHVAENGFRAGGSSGGMTSWVAAELLRQGLVDGVAHVAPADPEQDGRFFAYRISRSEAEVQGGARSRYYPVELSDVLAEIRAVPGRYAVIGIPCFIKAVRLLQQEDPIIADRILFTLGLFCGHMKSARLVESFAWQLGAPMEEVRAVEYRLKNPDRPANWYTAHLTLADGSTRWQDWWHLADGDWGASFFQNSACDYCDDVVAETADISFGDAWLEPYSSDGRGTNVVIVRSPVIHRLVQHAISERRLDLTPVDQEFIVETQAAGLRHRREGLAYRLNIAPPPLPLRKRVQPGGQALPLRRKFVYHARRAIARWSHPVAAFAHRRHLPSLYVGWARVALHLYQAITYLRGPLGRVIAFAEFLTNRSRPVT</sequence>
<comment type="caution">
    <text evidence="3">The sequence shown here is derived from an EMBL/GenBank/DDBJ whole genome shotgun (WGS) entry which is preliminary data.</text>
</comment>
<accession>A0ABW4I270</accession>
<dbReference type="Pfam" id="PF04422">
    <property type="entry name" value="FrhB_FdhB_N"/>
    <property type="match status" value="1"/>
</dbReference>
<evidence type="ECO:0000259" key="1">
    <source>
        <dbReference type="Pfam" id="PF04422"/>
    </source>
</evidence>
<dbReference type="InterPro" id="IPR007516">
    <property type="entry name" value="Co_F420_Hydgase/DH_bsu_N"/>
</dbReference>
<name>A0ABW4I270_9SPHN</name>
<dbReference type="EMBL" id="JBHUDY010000001">
    <property type="protein sequence ID" value="MFD1611622.1"/>
    <property type="molecule type" value="Genomic_DNA"/>
</dbReference>
<proteinExistence type="predicted"/>
<dbReference type="PANTHER" id="PTHR31332:SF0">
    <property type="entry name" value="7-HYDROXYMETHYL CHLOROPHYLL A REDUCTASE, CHLOROPLASTIC"/>
    <property type="match status" value="1"/>
</dbReference>
<reference evidence="4" key="1">
    <citation type="journal article" date="2019" name="Int. J. Syst. Evol. Microbiol.">
        <title>The Global Catalogue of Microorganisms (GCM) 10K type strain sequencing project: providing services to taxonomists for standard genome sequencing and annotation.</title>
        <authorList>
            <consortium name="The Broad Institute Genomics Platform"/>
            <consortium name="The Broad Institute Genome Sequencing Center for Infectious Disease"/>
            <person name="Wu L."/>
            <person name="Ma J."/>
        </authorList>
    </citation>
    <scope>NUCLEOTIDE SEQUENCE [LARGE SCALE GENOMIC DNA]</scope>
    <source>
        <strain evidence="4">CGMCC 1.16275</strain>
    </source>
</reference>
<keyword evidence="4" id="KW-1185">Reference proteome</keyword>